<feature type="region of interest" description="Disordered" evidence="1">
    <location>
        <begin position="62"/>
        <end position="95"/>
    </location>
</feature>
<organism evidence="2">
    <name type="scientific">Ananas comosus var. bracteatus</name>
    <name type="common">red pineapple</name>
    <dbReference type="NCBI Taxonomy" id="296719"/>
    <lineage>
        <taxon>Eukaryota</taxon>
        <taxon>Viridiplantae</taxon>
        <taxon>Streptophyta</taxon>
        <taxon>Embryophyta</taxon>
        <taxon>Tracheophyta</taxon>
        <taxon>Spermatophyta</taxon>
        <taxon>Magnoliopsida</taxon>
        <taxon>Liliopsida</taxon>
        <taxon>Poales</taxon>
        <taxon>Bromeliaceae</taxon>
        <taxon>Bromelioideae</taxon>
        <taxon>Ananas</taxon>
    </lineage>
</organism>
<gene>
    <name evidence="2" type="ORF">CB5_LOCUS1013</name>
</gene>
<dbReference type="EMBL" id="LR862138">
    <property type="protein sequence ID" value="CAD1817802.1"/>
    <property type="molecule type" value="Genomic_DNA"/>
</dbReference>
<dbReference type="AlphaFoldDB" id="A0A6V7NGU5"/>
<sequence length="108" mass="11930">MNCAASNRDNSATRRSNAWRNVNSANEWRPLQMQAKRRWGRKIVGGAGWSAAGPEFERCDITAPVQSPPKQISDARLQSAPSPGQLSTPSKGSQAFFYRNCKKHRGVS</sequence>
<name>A0A6V7NGU5_ANACO</name>
<protein>
    <submittedName>
        <fullName evidence="2">Uncharacterized protein</fullName>
    </submittedName>
</protein>
<feature type="region of interest" description="Disordered" evidence="1">
    <location>
        <begin position="1"/>
        <end position="25"/>
    </location>
</feature>
<evidence type="ECO:0000313" key="2">
    <source>
        <dbReference type="EMBL" id="CAD1817802.1"/>
    </source>
</evidence>
<feature type="compositionally biased region" description="Polar residues" evidence="1">
    <location>
        <begin position="79"/>
        <end position="93"/>
    </location>
</feature>
<proteinExistence type="predicted"/>
<accession>A0A6V7NGU5</accession>
<evidence type="ECO:0000256" key="1">
    <source>
        <dbReference type="SAM" id="MobiDB-lite"/>
    </source>
</evidence>
<reference evidence="2" key="1">
    <citation type="submission" date="2020-07" db="EMBL/GenBank/DDBJ databases">
        <authorList>
            <person name="Lin J."/>
        </authorList>
    </citation>
    <scope>NUCLEOTIDE SEQUENCE</scope>
</reference>